<accession>A0A2A2KEZ1</accession>
<proteinExistence type="predicted"/>
<dbReference type="EMBL" id="LIAE01008793">
    <property type="protein sequence ID" value="PAV72432.1"/>
    <property type="molecule type" value="Genomic_DNA"/>
</dbReference>
<evidence type="ECO:0000313" key="3">
    <source>
        <dbReference type="Proteomes" id="UP000218231"/>
    </source>
</evidence>
<organism evidence="2 3">
    <name type="scientific">Diploscapter pachys</name>
    <dbReference type="NCBI Taxonomy" id="2018661"/>
    <lineage>
        <taxon>Eukaryota</taxon>
        <taxon>Metazoa</taxon>
        <taxon>Ecdysozoa</taxon>
        <taxon>Nematoda</taxon>
        <taxon>Chromadorea</taxon>
        <taxon>Rhabditida</taxon>
        <taxon>Rhabditina</taxon>
        <taxon>Rhabditomorpha</taxon>
        <taxon>Rhabditoidea</taxon>
        <taxon>Rhabditidae</taxon>
        <taxon>Diploscapter</taxon>
    </lineage>
</organism>
<feature type="compositionally biased region" description="Basic and acidic residues" evidence="1">
    <location>
        <begin position="1"/>
        <end position="10"/>
    </location>
</feature>
<feature type="compositionally biased region" description="Basic and acidic residues" evidence="1">
    <location>
        <begin position="88"/>
        <end position="105"/>
    </location>
</feature>
<evidence type="ECO:0000313" key="2">
    <source>
        <dbReference type="EMBL" id="PAV72432.1"/>
    </source>
</evidence>
<reference evidence="2 3" key="1">
    <citation type="journal article" date="2017" name="Curr. Biol.">
        <title>Genome architecture and evolution of a unichromosomal asexual nematode.</title>
        <authorList>
            <person name="Fradin H."/>
            <person name="Zegar C."/>
            <person name="Gutwein M."/>
            <person name="Lucas J."/>
            <person name="Kovtun M."/>
            <person name="Corcoran D."/>
            <person name="Baugh L.R."/>
            <person name="Kiontke K."/>
            <person name="Gunsalus K."/>
            <person name="Fitch D.H."/>
            <person name="Piano F."/>
        </authorList>
    </citation>
    <scope>NUCLEOTIDE SEQUENCE [LARGE SCALE GENOMIC DNA]</scope>
    <source>
        <strain evidence="2">PF1309</strain>
    </source>
</reference>
<comment type="caution">
    <text evidence="2">The sequence shown here is derived from an EMBL/GenBank/DDBJ whole genome shotgun (WGS) entry which is preliminary data.</text>
</comment>
<protein>
    <submittedName>
        <fullName evidence="2">Uncharacterized protein</fullName>
    </submittedName>
</protein>
<sequence length="112" mass="11706">MADGDAHVFADDMLAQHRSRRRVGAGDDAAADEQDGFGDDVEHLAEQRIGVGPPCAGGRLSLIAAAHGGERGGHGADHRHRRAVDAAADRIDAHARAERDDERAAEPPGESG</sequence>
<feature type="region of interest" description="Disordered" evidence="1">
    <location>
        <begin position="88"/>
        <end position="112"/>
    </location>
</feature>
<dbReference type="AlphaFoldDB" id="A0A2A2KEZ1"/>
<dbReference type="Proteomes" id="UP000218231">
    <property type="component" value="Unassembled WGS sequence"/>
</dbReference>
<name>A0A2A2KEZ1_9BILA</name>
<keyword evidence="3" id="KW-1185">Reference proteome</keyword>
<feature type="region of interest" description="Disordered" evidence="1">
    <location>
        <begin position="1"/>
        <end position="35"/>
    </location>
</feature>
<gene>
    <name evidence="2" type="ORF">WR25_14255</name>
</gene>
<evidence type="ECO:0000256" key="1">
    <source>
        <dbReference type="SAM" id="MobiDB-lite"/>
    </source>
</evidence>